<dbReference type="PROSITE" id="PS50041">
    <property type="entry name" value="C_TYPE_LECTIN_2"/>
    <property type="match status" value="1"/>
</dbReference>
<gene>
    <name evidence="1" type="ORF">CTOB1V02_LOCUS498</name>
</gene>
<dbReference type="InterPro" id="IPR016187">
    <property type="entry name" value="CTDL_fold"/>
</dbReference>
<dbReference type="Gene3D" id="3.10.100.10">
    <property type="entry name" value="Mannose-Binding Protein A, subunit A"/>
    <property type="match status" value="1"/>
</dbReference>
<sequence>MCEFQHDLLVELSHGLRFILAPGKMAALDETTETSVHETCSEKGMQGFIPREEHLLFRLIHDLWEQGIHRQATVNILIDAHVKPIEDATMYWIDNPKSNEVVFLKTISFAMFDSGSFAETDVAAVALRFVGGKAEGFIAVPSNEPFLYGCEHNYYTFECFEDPPKPAPGNDYDWLQDPARHLTKKVNYKCAGNTYVATCGERGNWEFDNFDIMRLCVSNVPIPDHDCKPNAADPNLDIIVFEVQLSYESAEKFCFREGGRLASLKDAAAEYRVANAMKEMGVQEVWIGLTSRDNGVSFRWADRTNPNPCDYSAFKIQDTIGTYVSLKRLDDVTTVWERSREGSSSDANYEIDGTLVRGTWREQGGGIELPGLPPLRGNASQEAKNIRNYLADYFVSVGSVPWQLKSIGREQ</sequence>
<dbReference type="InterPro" id="IPR001304">
    <property type="entry name" value="C-type_lectin-like"/>
</dbReference>
<dbReference type="InterPro" id="IPR016186">
    <property type="entry name" value="C-type_lectin-like/link_sf"/>
</dbReference>
<name>A0A7R8ZGC7_9CRUS</name>
<dbReference type="AlphaFoldDB" id="A0A7R8ZGC7"/>
<protein>
    <submittedName>
        <fullName evidence="1">Uncharacterized protein</fullName>
    </submittedName>
</protein>
<dbReference type="SUPFAM" id="SSF56436">
    <property type="entry name" value="C-type lectin-like"/>
    <property type="match status" value="1"/>
</dbReference>
<dbReference type="CDD" id="cd00037">
    <property type="entry name" value="CLECT"/>
    <property type="match status" value="1"/>
</dbReference>
<evidence type="ECO:0000313" key="1">
    <source>
        <dbReference type="EMBL" id="CAD7222494.1"/>
    </source>
</evidence>
<accession>A0A7R8ZGC7</accession>
<proteinExistence type="predicted"/>
<dbReference type="OrthoDB" id="1681765at2759"/>
<dbReference type="Pfam" id="PF00059">
    <property type="entry name" value="Lectin_C"/>
    <property type="match status" value="1"/>
</dbReference>
<organism evidence="1">
    <name type="scientific">Cyprideis torosa</name>
    <dbReference type="NCBI Taxonomy" id="163714"/>
    <lineage>
        <taxon>Eukaryota</taxon>
        <taxon>Metazoa</taxon>
        <taxon>Ecdysozoa</taxon>
        <taxon>Arthropoda</taxon>
        <taxon>Crustacea</taxon>
        <taxon>Oligostraca</taxon>
        <taxon>Ostracoda</taxon>
        <taxon>Podocopa</taxon>
        <taxon>Podocopida</taxon>
        <taxon>Cytherocopina</taxon>
        <taxon>Cytheroidea</taxon>
        <taxon>Cytherideidae</taxon>
        <taxon>Cyprideis</taxon>
    </lineage>
</organism>
<reference evidence="1" key="1">
    <citation type="submission" date="2020-11" db="EMBL/GenBank/DDBJ databases">
        <authorList>
            <person name="Tran Van P."/>
        </authorList>
    </citation>
    <scope>NUCLEOTIDE SEQUENCE</scope>
</reference>
<dbReference type="EMBL" id="OB660065">
    <property type="protein sequence ID" value="CAD7222494.1"/>
    <property type="molecule type" value="Genomic_DNA"/>
</dbReference>